<reference evidence="2" key="1">
    <citation type="submission" date="2015-08" db="EMBL/GenBank/DDBJ databases">
        <title>Fjat-14210 dsm16467.</title>
        <authorList>
            <person name="Liu B."/>
            <person name="Wang J."/>
            <person name="Zhu Y."/>
            <person name="Liu G."/>
            <person name="Chen Q."/>
            <person name="Chen Z."/>
            <person name="Lan J."/>
            <person name="Che J."/>
            <person name="Ge C."/>
            <person name="Shi H."/>
            <person name="Pan Z."/>
            <person name="Liu X."/>
        </authorList>
    </citation>
    <scope>NUCLEOTIDE SEQUENCE [LARGE SCALE GENOMIC DNA]</scope>
    <source>
        <strain evidence="2">DSM 16467</strain>
    </source>
</reference>
<dbReference type="RefSeq" id="WP_053403645.1">
    <property type="nucleotide sequence ID" value="NZ_LILC01000037.1"/>
</dbReference>
<dbReference type="InterPro" id="IPR030911">
    <property type="entry name" value="Sec_acc_SLAP"/>
</dbReference>
<dbReference type="STRING" id="284581.AMD01_22295"/>
<dbReference type="InterPro" id="IPR030910">
    <property type="entry name" value="SLAP_dom"/>
</dbReference>
<evidence type="ECO:0008006" key="3">
    <source>
        <dbReference type="Google" id="ProtNLM"/>
    </source>
</evidence>
<protein>
    <recommendedName>
        <fullName evidence="3">Accessory Sec system S-layer assembly protein</fullName>
    </recommendedName>
</protein>
<comment type="caution">
    <text evidence="1">The sequence shown here is derived from an EMBL/GenBank/DDBJ whole genome shotgun (WGS) entry which is preliminary data.</text>
</comment>
<accession>A0A0M0KEI5</accession>
<dbReference type="Proteomes" id="UP000037558">
    <property type="component" value="Unassembled WGS sequence"/>
</dbReference>
<keyword evidence="2" id="KW-1185">Reference proteome</keyword>
<dbReference type="AlphaFoldDB" id="A0A0M0KEI5"/>
<evidence type="ECO:0000313" key="1">
    <source>
        <dbReference type="EMBL" id="KOO37214.1"/>
    </source>
</evidence>
<dbReference type="EMBL" id="LILC01000037">
    <property type="protein sequence ID" value="KOO37214.1"/>
    <property type="molecule type" value="Genomic_DNA"/>
</dbReference>
<name>A0A0M0KEI5_9BACI</name>
<sequence>MASFLKKWRKNKEKVAATGQESVVSSADLLNEQPLTAAPDEDVYTALSFDPSWNLDSEDKYVYQYLNNELPPLKPNQISLSGIDLKPEDNFIQVMAFIRNSLPKAIKFEETTLLLVGPNGDVLARKAFDLSNLGEIPENSSRPAAFLFEPGSLLAKEIPLEGWKLAFELKKAVKHQLDLPESWKTSLPQSEQDKLHQIVESLEPPQEGEVNFYGLQAGQNEERDLHVTVLIRNGSDRNMQIQHLPLQMEDASGEIIAQGSFQFDDFEVKANTTKPWTFIFPHELIKKDELDFSRWRVMPIQNEE</sequence>
<proteinExistence type="predicted"/>
<evidence type="ECO:0000313" key="2">
    <source>
        <dbReference type="Proteomes" id="UP000037558"/>
    </source>
</evidence>
<gene>
    <name evidence="1" type="ORF">AMD01_22295</name>
</gene>
<dbReference type="NCBIfam" id="TIGR04398">
    <property type="entry name" value="SLAP_DUP"/>
    <property type="match status" value="2"/>
</dbReference>
<organism evidence="1 2">
    <name type="scientific">Priestia koreensis</name>
    <dbReference type="NCBI Taxonomy" id="284581"/>
    <lineage>
        <taxon>Bacteria</taxon>
        <taxon>Bacillati</taxon>
        <taxon>Bacillota</taxon>
        <taxon>Bacilli</taxon>
        <taxon>Bacillales</taxon>
        <taxon>Bacillaceae</taxon>
        <taxon>Priestia</taxon>
    </lineage>
</organism>
<dbReference type="PATRIC" id="fig|284581.3.peg.3312"/>
<dbReference type="OrthoDB" id="1907642at2"/>
<dbReference type="NCBIfam" id="TIGR04399">
    <property type="entry name" value="acc_Sec_SLAP"/>
    <property type="match status" value="1"/>
</dbReference>